<evidence type="ECO:0000313" key="2">
    <source>
        <dbReference type="WBParaSite" id="PS1159_v2.g3637.t1"/>
    </source>
</evidence>
<dbReference type="WBParaSite" id="PS1159_v2.g3637.t1">
    <property type="protein sequence ID" value="PS1159_v2.g3637.t1"/>
    <property type="gene ID" value="PS1159_v2.g3637"/>
</dbReference>
<accession>A0AC35GBK9</accession>
<sequence>ELEDDDIWMQPKHEYKVPEHWEPKSGRMWTTVFSEDSEQQQNEDKHDYSTYGQPSDISEDKWESQQKDIPPNEEDVEQRYNSLPEPPSSQNYVSPEQQNNLNSMYGKINYANYDIQMDDPMSPTFALSSSQTAAQKSAPIPTVILQKQQEIVEVELPNVPNIRRQEHYQQQNIPNPLEIKVTIHEEKDKDKGSDEESEEETSPSSDEDDYPDQIIEAPSAPSMSFTEMEHERETQSAFAQEVLQQIQSFGESANDEFDVQWAKKIPPQQQQQLQQQKQQKEENRQKIPTTLP</sequence>
<organism evidence="1 2">
    <name type="scientific">Panagrolaimus sp. PS1159</name>
    <dbReference type="NCBI Taxonomy" id="55785"/>
    <lineage>
        <taxon>Eukaryota</taxon>
        <taxon>Metazoa</taxon>
        <taxon>Ecdysozoa</taxon>
        <taxon>Nematoda</taxon>
        <taxon>Chromadorea</taxon>
        <taxon>Rhabditida</taxon>
        <taxon>Tylenchina</taxon>
        <taxon>Panagrolaimomorpha</taxon>
        <taxon>Panagrolaimoidea</taxon>
        <taxon>Panagrolaimidae</taxon>
        <taxon>Panagrolaimus</taxon>
    </lineage>
</organism>
<proteinExistence type="predicted"/>
<dbReference type="Proteomes" id="UP000887580">
    <property type="component" value="Unplaced"/>
</dbReference>
<evidence type="ECO:0000313" key="1">
    <source>
        <dbReference type="Proteomes" id="UP000887580"/>
    </source>
</evidence>
<name>A0AC35GBK9_9BILA</name>
<protein>
    <submittedName>
        <fullName evidence="2">Uncharacterized protein</fullName>
    </submittedName>
</protein>
<reference evidence="2" key="1">
    <citation type="submission" date="2022-11" db="UniProtKB">
        <authorList>
            <consortium name="WormBaseParasite"/>
        </authorList>
    </citation>
    <scope>IDENTIFICATION</scope>
</reference>